<evidence type="ECO:0000256" key="1">
    <source>
        <dbReference type="SAM" id="MobiDB-lite"/>
    </source>
</evidence>
<organism evidence="2 3">
    <name type="scientific">Taxus chinensis</name>
    <name type="common">Chinese yew</name>
    <name type="synonym">Taxus wallichiana var. chinensis</name>
    <dbReference type="NCBI Taxonomy" id="29808"/>
    <lineage>
        <taxon>Eukaryota</taxon>
        <taxon>Viridiplantae</taxon>
        <taxon>Streptophyta</taxon>
        <taxon>Embryophyta</taxon>
        <taxon>Tracheophyta</taxon>
        <taxon>Spermatophyta</taxon>
        <taxon>Pinopsida</taxon>
        <taxon>Pinidae</taxon>
        <taxon>Conifers II</taxon>
        <taxon>Cupressales</taxon>
        <taxon>Taxaceae</taxon>
        <taxon>Taxus</taxon>
    </lineage>
</organism>
<name>A0AA38GES8_TAXCH</name>
<comment type="caution">
    <text evidence="2">The sequence shown here is derived from an EMBL/GenBank/DDBJ whole genome shotgun (WGS) entry which is preliminary data.</text>
</comment>
<evidence type="ECO:0000313" key="3">
    <source>
        <dbReference type="Proteomes" id="UP000824469"/>
    </source>
</evidence>
<sequence>IEAAPTHSGEEDEPIDVESNSKEESRDETGEDLGNEETDDGLENEDLGGETNEEFH</sequence>
<reference evidence="2 3" key="1">
    <citation type="journal article" date="2021" name="Nat. Plants">
        <title>The Taxus genome provides insights into paclitaxel biosynthesis.</title>
        <authorList>
            <person name="Xiong X."/>
            <person name="Gou J."/>
            <person name="Liao Q."/>
            <person name="Li Y."/>
            <person name="Zhou Q."/>
            <person name="Bi G."/>
            <person name="Li C."/>
            <person name="Du R."/>
            <person name="Wang X."/>
            <person name="Sun T."/>
            <person name="Guo L."/>
            <person name="Liang H."/>
            <person name="Lu P."/>
            <person name="Wu Y."/>
            <person name="Zhang Z."/>
            <person name="Ro D.K."/>
            <person name="Shang Y."/>
            <person name="Huang S."/>
            <person name="Yan J."/>
        </authorList>
    </citation>
    <scope>NUCLEOTIDE SEQUENCE [LARGE SCALE GENOMIC DNA]</scope>
    <source>
        <strain evidence="2">Ta-2019</strain>
    </source>
</reference>
<proteinExistence type="predicted"/>
<feature type="compositionally biased region" description="Basic and acidic residues" evidence="1">
    <location>
        <begin position="19"/>
        <end position="28"/>
    </location>
</feature>
<feature type="non-terminal residue" evidence="2">
    <location>
        <position position="1"/>
    </location>
</feature>
<feature type="non-terminal residue" evidence="2">
    <location>
        <position position="56"/>
    </location>
</feature>
<feature type="compositionally biased region" description="Acidic residues" evidence="1">
    <location>
        <begin position="29"/>
        <end position="56"/>
    </location>
</feature>
<protein>
    <submittedName>
        <fullName evidence="2">Uncharacterized protein</fullName>
    </submittedName>
</protein>
<accession>A0AA38GES8</accession>
<gene>
    <name evidence="2" type="ORF">KI387_044523</name>
</gene>
<keyword evidence="3" id="KW-1185">Reference proteome</keyword>
<feature type="region of interest" description="Disordered" evidence="1">
    <location>
        <begin position="1"/>
        <end position="56"/>
    </location>
</feature>
<dbReference type="Proteomes" id="UP000824469">
    <property type="component" value="Unassembled WGS sequence"/>
</dbReference>
<dbReference type="EMBL" id="JAHRHJ020000004">
    <property type="protein sequence ID" value="KAH9320423.1"/>
    <property type="molecule type" value="Genomic_DNA"/>
</dbReference>
<evidence type="ECO:0000313" key="2">
    <source>
        <dbReference type="EMBL" id="KAH9320423.1"/>
    </source>
</evidence>
<dbReference type="AlphaFoldDB" id="A0AA38GES8"/>